<dbReference type="GO" id="GO:0004045">
    <property type="term" value="F:peptidyl-tRNA hydrolase activity"/>
    <property type="evidence" value="ECO:0007669"/>
    <property type="project" value="TreeGrafter"/>
</dbReference>
<gene>
    <name evidence="4" type="ORF">DNU06_06690</name>
</gene>
<evidence type="ECO:0000313" key="5">
    <source>
        <dbReference type="Proteomes" id="UP000249248"/>
    </source>
</evidence>
<reference evidence="4 5" key="1">
    <citation type="submission" date="2018-06" db="EMBL/GenBank/DDBJ databases">
        <title>The draft genome sequence of Crocinitomix sp. SM1701.</title>
        <authorList>
            <person name="Zhang X."/>
        </authorList>
    </citation>
    <scope>NUCLEOTIDE SEQUENCE [LARGE SCALE GENOMIC DNA]</scope>
    <source>
        <strain evidence="4 5">SM1701</strain>
    </source>
</reference>
<protein>
    <submittedName>
        <fullName evidence="4">Aminoacyl-tRNA hydrolase</fullName>
    </submittedName>
</protein>
<comment type="caution">
    <text evidence="4">The sequence shown here is derived from an EMBL/GenBank/DDBJ whole genome shotgun (WGS) entry which is preliminary data.</text>
</comment>
<feature type="compositionally biased region" description="Basic residues" evidence="2">
    <location>
        <begin position="114"/>
        <end position="133"/>
    </location>
</feature>
<dbReference type="GO" id="GO:0043022">
    <property type="term" value="F:ribosome binding"/>
    <property type="evidence" value="ECO:0007669"/>
    <property type="project" value="TreeGrafter"/>
</dbReference>
<dbReference type="PANTHER" id="PTHR47814">
    <property type="entry name" value="PEPTIDYL-TRNA HYDROLASE ARFB"/>
    <property type="match status" value="1"/>
</dbReference>
<dbReference type="Gene3D" id="3.30.160.20">
    <property type="match status" value="1"/>
</dbReference>
<dbReference type="InterPro" id="IPR045853">
    <property type="entry name" value="Pep_chain_release_fac_I_sf"/>
</dbReference>
<dbReference type="GO" id="GO:0072344">
    <property type="term" value="P:rescue of stalled ribosome"/>
    <property type="evidence" value="ECO:0007669"/>
    <property type="project" value="TreeGrafter"/>
</dbReference>
<evidence type="ECO:0000313" key="4">
    <source>
        <dbReference type="EMBL" id="PZE17510.1"/>
    </source>
</evidence>
<feature type="domain" description="Prokaryotic-type class I peptide chain release factors" evidence="3">
    <location>
        <begin position="16"/>
        <end position="32"/>
    </location>
</feature>
<comment type="similarity">
    <text evidence="1">Belongs to the prokaryotic/mitochondrial release factor family.</text>
</comment>
<evidence type="ECO:0000256" key="1">
    <source>
        <dbReference type="ARBA" id="ARBA00010835"/>
    </source>
</evidence>
<dbReference type="RefSeq" id="WP_111062471.1">
    <property type="nucleotide sequence ID" value="NZ_JBHUCU010000027.1"/>
</dbReference>
<dbReference type="PROSITE" id="PS00745">
    <property type="entry name" value="RF_PROK_I"/>
    <property type="match status" value="1"/>
</dbReference>
<dbReference type="OrthoDB" id="9815709at2"/>
<dbReference type="AlphaFoldDB" id="A0A2W1N1S3"/>
<evidence type="ECO:0000259" key="3">
    <source>
        <dbReference type="PROSITE" id="PS00745"/>
    </source>
</evidence>
<feature type="region of interest" description="Disordered" evidence="2">
    <location>
        <begin position="99"/>
        <end position="133"/>
    </location>
</feature>
<keyword evidence="5" id="KW-1185">Reference proteome</keyword>
<dbReference type="EMBL" id="QKSB01000003">
    <property type="protein sequence ID" value="PZE17510.1"/>
    <property type="molecule type" value="Genomic_DNA"/>
</dbReference>
<sequence length="133" mass="15273">MHLKTLLAEIKYKAVRSSGAGGQHVNKVATKVVLFFNLIDSEAFNETEKYRLMKFFEKDLSQEGILQFSASESRSQFKNKKIAHQKLLDAIGEGLRVNKVRRKSKPSRSSVLKGKVKKKRLSDKKKLRKRPEL</sequence>
<accession>A0A2W1N1S3</accession>
<dbReference type="GO" id="GO:0003747">
    <property type="term" value="F:translation release factor activity"/>
    <property type="evidence" value="ECO:0007669"/>
    <property type="project" value="InterPro"/>
</dbReference>
<dbReference type="Proteomes" id="UP000249248">
    <property type="component" value="Unassembled WGS sequence"/>
</dbReference>
<dbReference type="SUPFAM" id="SSF75620">
    <property type="entry name" value="Release factor"/>
    <property type="match status" value="1"/>
</dbReference>
<keyword evidence="4" id="KW-0378">Hydrolase</keyword>
<evidence type="ECO:0000256" key="2">
    <source>
        <dbReference type="SAM" id="MobiDB-lite"/>
    </source>
</evidence>
<proteinExistence type="inferred from homology"/>
<dbReference type="Pfam" id="PF00472">
    <property type="entry name" value="RF-1"/>
    <property type="match status" value="1"/>
</dbReference>
<dbReference type="NCBIfam" id="NF006718">
    <property type="entry name" value="PRK09256.1"/>
    <property type="match status" value="1"/>
</dbReference>
<organism evidence="4 5">
    <name type="scientific">Putridiphycobacter roseus</name>
    <dbReference type="NCBI Taxonomy" id="2219161"/>
    <lineage>
        <taxon>Bacteria</taxon>
        <taxon>Pseudomonadati</taxon>
        <taxon>Bacteroidota</taxon>
        <taxon>Flavobacteriia</taxon>
        <taxon>Flavobacteriales</taxon>
        <taxon>Crocinitomicaceae</taxon>
        <taxon>Putridiphycobacter</taxon>
    </lineage>
</organism>
<dbReference type="PANTHER" id="PTHR47814:SF1">
    <property type="entry name" value="PEPTIDYL-TRNA HYDROLASE ARFB"/>
    <property type="match status" value="1"/>
</dbReference>
<dbReference type="InterPro" id="IPR000352">
    <property type="entry name" value="Pep_chain_release_fac_I"/>
</dbReference>
<name>A0A2W1N1S3_9FLAO</name>